<reference evidence="1" key="1">
    <citation type="submission" date="2020-05" db="EMBL/GenBank/DDBJ databases">
        <authorList>
            <person name="Chiriac C."/>
            <person name="Salcher M."/>
            <person name="Ghai R."/>
            <person name="Kavagutti S V."/>
        </authorList>
    </citation>
    <scope>NUCLEOTIDE SEQUENCE</scope>
</reference>
<gene>
    <name evidence="1" type="ORF">UFOPK3278_00637</name>
</gene>
<name>A0A6J7BTL2_9ZZZZ</name>
<sequence length="162" mass="16685">MAVKKPKAKKFGFDIGDILKFVESQAVGQKSKDLFQEAVDIPMPPLTGPAANTGRNVYGINPLTAAVAGKIGKGTEALANTGLGQWFGADSAFNLGKPKQSSTDSVANLAALLFSVAPLGGGGVVKKSGKTLKNHLKNGLVSSGTTKDILSVIKMLMGMQGK</sequence>
<accession>A0A6J7BTL2</accession>
<organism evidence="1">
    <name type="scientific">freshwater metagenome</name>
    <dbReference type="NCBI Taxonomy" id="449393"/>
    <lineage>
        <taxon>unclassified sequences</taxon>
        <taxon>metagenomes</taxon>
        <taxon>ecological metagenomes</taxon>
    </lineage>
</organism>
<dbReference type="EMBL" id="CAFBIX010000019">
    <property type="protein sequence ID" value="CAB4847628.1"/>
    <property type="molecule type" value="Genomic_DNA"/>
</dbReference>
<dbReference type="AlphaFoldDB" id="A0A6J7BTL2"/>
<protein>
    <submittedName>
        <fullName evidence="1">Unannotated protein</fullName>
    </submittedName>
</protein>
<proteinExistence type="predicted"/>
<evidence type="ECO:0000313" key="1">
    <source>
        <dbReference type="EMBL" id="CAB4847628.1"/>
    </source>
</evidence>